<dbReference type="KEGG" id="lsx:H8B22_13180"/>
<proteinExistence type="predicted"/>
<keyword evidence="1" id="KW-0812">Transmembrane</keyword>
<evidence type="ECO:0000313" key="2">
    <source>
        <dbReference type="EMBL" id="QNP42224.1"/>
    </source>
</evidence>
<keyword evidence="1" id="KW-0472">Membrane</keyword>
<reference evidence="2 3" key="1">
    <citation type="submission" date="2020-08" db="EMBL/GenBank/DDBJ databases">
        <title>Lysobacter sp. II4 sp. nov., isolated from soil.</title>
        <authorList>
            <person name="Woo C.Y."/>
            <person name="Kim J."/>
        </authorList>
    </citation>
    <scope>NUCLEOTIDE SEQUENCE [LARGE SCALE GENOMIC DNA]</scope>
    <source>
        <strain evidence="2 3">II4</strain>
    </source>
</reference>
<protein>
    <submittedName>
        <fullName evidence="2">FixH family protein</fullName>
    </submittedName>
</protein>
<dbReference type="AlphaFoldDB" id="A0A7H0G1Q8"/>
<name>A0A7H0G1Q8_9GAMM</name>
<organism evidence="2 3">
    <name type="scientific">Agrilutibacter terrestris</name>
    <dbReference type="NCBI Taxonomy" id="2865112"/>
    <lineage>
        <taxon>Bacteria</taxon>
        <taxon>Pseudomonadati</taxon>
        <taxon>Pseudomonadota</taxon>
        <taxon>Gammaproteobacteria</taxon>
        <taxon>Lysobacterales</taxon>
        <taxon>Lysobacteraceae</taxon>
        <taxon>Agrilutibacter</taxon>
    </lineage>
</organism>
<keyword evidence="3" id="KW-1185">Reference proteome</keyword>
<gene>
    <name evidence="2" type="ORF">H8B22_13180</name>
</gene>
<dbReference type="Pfam" id="PF05751">
    <property type="entry name" value="FixH"/>
    <property type="match status" value="1"/>
</dbReference>
<dbReference type="EMBL" id="CP060820">
    <property type="protein sequence ID" value="QNP42224.1"/>
    <property type="molecule type" value="Genomic_DNA"/>
</dbReference>
<sequence>MTLENRVHASEQRPAWREPMVWLVAAIPAAAVIATIALLVVSARSSGNNDAVADRVQRTAQVQVADLGPDATARELRLSAIVRLDTARGASAIEVLPVDGGFARDAPLLLSLHHPAIAGFDRTFVLAPTATGWRSNGGIDLGHDWNVQLAAEDGRWRLQGRWIGGQRATYLRPALGGE</sequence>
<dbReference type="Proteomes" id="UP000516018">
    <property type="component" value="Chromosome"/>
</dbReference>
<evidence type="ECO:0000256" key="1">
    <source>
        <dbReference type="SAM" id="Phobius"/>
    </source>
</evidence>
<evidence type="ECO:0000313" key="3">
    <source>
        <dbReference type="Proteomes" id="UP000516018"/>
    </source>
</evidence>
<accession>A0A7H0G1Q8</accession>
<dbReference type="InterPro" id="IPR008620">
    <property type="entry name" value="FixH"/>
</dbReference>
<feature type="transmembrane region" description="Helical" evidence="1">
    <location>
        <begin position="20"/>
        <end position="41"/>
    </location>
</feature>
<keyword evidence="1" id="KW-1133">Transmembrane helix</keyword>